<comment type="caution">
    <text evidence="1">The sequence shown here is derived from an EMBL/GenBank/DDBJ whole genome shotgun (WGS) entry which is preliminary data.</text>
</comment>
<protein>
    <submittedName>
        <fullName evidence="1">Uncharacterized protein</fullName>
    </submittedName>
</protein>
<dbReference type="Proteomes" id="UP001064048">
    <property type="component" value="Chromosome 26"/>
</dbReference>
<proteinExistence type="predicted"/>
<keyword evidence="2" id="KW-1185">Reference proteome</keyword>
<dbReference type="EMBL" id="CM046126">
    <property type="protein sequence ID" value="KAI8426702.1"/>
    <property type="molecule type" value="Genomic_DNA"/>
</dbReference>
<sequence>MIRLLLNHRDYPRLRTLKLFGLFFGIAQRSSAMFKQALGDFTEGDINSLKINKKREQIKRLVGCIRIEVPIWAGYIARKTDNRWKRKVDEPEDEALARPPTRWTDDSEIKRVARNRRRASAGSLLGAVSSARCAQSAAAGRHAHAHGHARARSANSASRQAARTTRIAITS</sequence>
<name>A0ACC0JRA4_CHOFU</name>
<evidence type="ECO:0000313" key="1">
    <source>
        <dbReference type="EMBL" id="KAI8426702.1"/>
    </source>
</evidence>
<gene>
    <name evidence="1" type="ORF">MSG28_014408</name>
</gene>
<evidence type="ECO:0000313" key="2">
    <source>
        <dbReference type="Proteomes" id="UP001064048"/>
    </source>
</evidence>
<reference evidence="1 2" key="1">
    <citation type="journal article" date="2022" name="Genome Biol. Evol.">
        <title>The Spruce Budworm Genome: Reconstructing the Evolutionary History of Antifreeze Proteins.</title>
        <authorList>
            <person name="Beliveau C."/>
            <person name="Gagne P."/>
            <person name="Picq S."/>
            <person name="Vernygora O."/>
            <person name="Keeling C.I."/>
            <person name="Pinkney K."/>
            <person name="Doucet D."/>
            <person name="Wen F."/>
            <person name="Johnston J.S."/>
            <person name="Maaroufi H."/>
            <person name="Boyle B."/>
            <person name="Laroche J."/>
            <person name="Dewar K."/>
            <person name="Juretic N."/>
            <person name="Blackburn G."/>
            <person name="Nisole A."/>
            <person name="Brunet B."/>
            <person name="Brandao M."/>
            <person name="Lumley L."/>
            <person name="Duan J."/>
            <person name="Quan G."/>
            <person name="Lucarotti C.J."/>
            <person name="Roe A.D."/>
            <person name="Sperling F.A.H."/>
            <person name="Levesque R.C."/>
            <person name="Cusson M."/>
        </authorList>
    </citation>
    <scope>NUCLEOTIDE SEQUENCE [LARGE SCALE GENOMIC DNA]</scope>
    <source>
        <strain evidence="1">Glfc:IPQL:Cfum</strain>
    </source>
</reference>
<accession>A0ACC0JRA4</accession>
<organism evidence="1 2">
    <name type="scientific">Choristoneura fumiferana</name>
    <name type="common">Spruce budworm moth</name>
    <name type="synonym">Archips fumiferana</name>
    <dbReference type="NCBI Taxonomy" id="7141"/>
    <lineage>
        <taxon>Eukaryota</taxon>
        <taxon>Metazoa</taxon>
        <taxon>Ecdysozoa</taxon>
        <taxon>Arthropoda</taxon>
        <taxon>Hexapoda</taxon>
        <taxon>Insecta</taxon>
        <taxon>Pterygota</taxon>
        <taxon>Neoptera</taxon>
        <taxon>Endopterygota</taxon>
        <taxon>Lepidoptera</taxon>
        <taxon>Glossata</taxon>
        <taxon>Ditrysia</taxon>
        <taxon>Tortricoidea</taxon>
        <taxon>Tortricidae</taxon>
        <taxon>Tortricinae</taxon>
        <taxon>Choristoneura</taxon>
    </lineage>
</organism>